<reference evidence="2 3" key="1">
    <citation type="journal article" date="2014" name="Genome Announc.">
        <title>Genome sequence of the basidiomycetous fungus Pseudozyma aphidis DSM70725, an efficient producer of biosurfactant mannosylerythritol lipids.</title>
        <authorList>
            <person name="Lorenz S."/>
            <person name="Guenther M."/>
            <person name="Grumaz C."/>
            <person name="Rupp S."/>
            <person name="Zibek S."/>
            <person name="Sohn K."/>
        </authorList>
    </citation>
    <scope>NUCLEOTIDE SEQUENCE [LARGE SCALE GENOMIC DNA]</scope>
    <source>
        <strain evidence="3">ATCC 32657 / CBS 517.83 / DSM 70725 / JCM 10318 / NBRC 10182 / NRRL Y-7954 / St-0401</strain>
    </source>
</reference>
<feature type="domain" description="Enoyl reductase (ER)" evidence="1">
    <location>
        <begin position="89"/>
        <end position="371"/>
    </location>
</feature>
<dbReference type="SUPFAM" id="SSF50129">
    <property type="entry name" value="GroES-like"/>
    <property type="match status" value="1"/>
</dbReference>
<keyword evidence="3" id="KW-1185">Reference proteome</keyword>
<dbReference type="SUPFAM" id="SSF51735">
    <property type="entry name" value="NAD(P)-binding Rossmann-fold domains"/>
    <property type="match status" value="1"/>
</dbReference>
<dbReference type="HOGENOM" id="CLU_026673_16_1_1"/>
<evidence type="ECO:0000259" key="1">
    <source>
        <dbReference type="SMART" id="SM00829"/>
    </source>
</evidence>
<dbReference type="InterPro" id="IPR013149">
    <property type="entry name" value="ADH-like_C"/>
</dbReference>
<accession>W3VVR6</accession>
<dbReference type="Pfam" id="PF08240">
    <property type="entry name" value="ADH_N"/>
    <property type="match status" value="1"/>
</dbReference>
<evidence type="ECO:0000313" key="3">
    <source>
        <dbReference type="Proteomes" id="UP000019462"/>
    </source>
</evidence>
<gene>
    <name evidence="2" type="ORF">PaG_00825</name>
</gene>
<sequence>MLPSDVGRRHGSEIRLACETAQAMWKQRPKAADPISRPLHPIPLVSHPSHSSPLIISSQAHLKPHLNTLPSANKPSSTMSLPAKMRALVTVEGKKAEVKEVPVPSLDADEILVRVKAVTLNPTDWKHIQYIAPPGVTVGCDFAGVVEQIGPDAKNTSLKKGDRVAGFVHGSKDADRGSFAEFLKTNSELVAKIPDNFDDAAASALGVGGETAVQALFHRLAIPVPDYSHGAVPVTDDSPELLVWAGSTSVGQWAVQIGHATGYKVITTASPKNHELLKQLGAHDVYDYRDETTPQKISSKYPNLSKALDCISENGTQQLCVKSLGTNGGDVVVLLKPDPEAIALRKGEVNIIHTLAYTALGRPFTYGKAAVFDQDRVSADAALMKEWLNGDKGHFYSLLQRGILRGNKIKKMDGGLDSINEGLKYLQDGKVSAEKLAYTISS</sequence>
<dbReference type="InterPro" id="IPR011032">
    <property type="entry name" value="GroES-like_sf"/>
</dbReference>
<protein>
    <recommendedName>
        <fullName evidence="1">Enoyl reductase (ER) domain-containing protein</fullName>
    </recommendedName>
</protein>
<dbReference type="Gene3D" id="3.90.180.10">
    <property type="entry name" value="Medium-chain alcohol dehydrogenases, catalytic domain"/>
    <property type="match status" value="1"/>
</dbReference>
<dbReference type="InterPro" id="IPR020843">
    <property type="entry name" value="ER"/>
</dbReference>
<dbReference type="OrthoDB" id="10257049at2759"/>
<dbReference type="PANTHER" id="PTHR45348:SF2">
    <property type="entry name" value="ZINC-TYPE ALCOHOL DEHYDROGENASE-LIKE PROTEIN C2E1P3.01"/>
    <property type="match status" value="1"/>
</dbReference>
<dbReference type="Gene3D" id="3.40.50.720">
    <property type="entry name" value="NAD(P)-binding Rossmann-like Domain"/>
    <property type="match status" value="1"/>
</dbReference>
<dbReference type="InterPro" id="IPR047122">
    <property type="entry name" value="Trans-enoyl_RdTase-like"/>
</dbReference>
<dbReference type="SMART" id="SM00829">
    <property type="entry name" value="PKS_ER"/>
    <property type="match status" value="1"/>
</dbReference>
<comment type="caution">
    <text evidence="2">The sequence shown here is derived from an EMBL/GenBank/DDBJ whole genome shotgun (WGS) entry which is preliminary data.</text>
</comment>
<dbReference type="PANTHER" id="PTHR45348">
    <property type="entry name" value="HYPOTHETICAL OXIDOREDUCTASE (EUROFUNG)"/>
    <property type="match status" value="1"/>
</dbReference>
<dbReference type="InterPro" id="IPR013154">
    <property type="entry name" value="ADH-like_N"/>
</dbReference>
<evidence type="ECO:0000313" key="2">
    <source>
        <dbReference type="EMBL" id="ETS64856.1"/>
    </source>
</evidence>
<name>W3VVR6_MOEAP</name>
<dbReference type="EMBL" id="AWNI01000004">
    <property type="protein sequence ID" value="ETS64856.1"/>
    <property type="molecule type" value="Genomic_DNA"/>
</dbReference>
<dbReference type="Pfam" id="PF00107">
    <property type="entry name" value="ADH_zinc_N"/>
    <property type="match status" value="1"/>
</dbReference>
<dbReference type="Proteomes" id="UP000019462">
    <property type="component" value="Unassembled WGS sequence"/>
</dbReference>
<dbReference type="CDD" id="cd08249">
    <property type="entry name" value="enoyl_reductase_like"/>
    <property type="match status" value="1"/>
</dbReference>
<dbReference type="GO" id="GO:0016651">
    <property type="term" value="F:oxidoreductase activity, acting on NAD(P)H"/>
    <property type="evidence" value="ECO:0007669"/>
    <property type="project" value="InterPro"/>
</dbReference>
<proteinExistence type="predicted"/>
<dbReference type="AlphaFoldDB" id="W3VVR6"/>
<organism evidence="2 3">
    <name type="scientific">Moesziomyces aphidis</name>
    <name type="common">Pseudozyma aphidis</name>
    <dbReference type="NCBI Taxonomy" id="84754"/>
    <lineage>
        <taxon>Eukaryota</taxon>
        <taxon>Fungi</taxon>
        <taxon>Dikarya</taxon>
        <taxon>Basidiomycota</taxon>
        <taxon>Ustilaginomycotina</taxon>
        <taxon>Ustilaginomycetes</taxon>
        <taxon>Ustilaginales</taxon>
        <taxon>Ustilaginaceae</taxon>
        <taxon>Moesziomyces</taxon>
    </lineage>
</organism>
<dbReference type="InterPro" id="IPR036291">
    <property type="entry name" value="NAD(P)-bd_dom_sf"/>
</dbReference>